<dbReference type="Proteomes" id="UP001212997">
    <property type="component" value="Unassembled WGS sequence"/>
</dbReference>
<proteinExistence type="predicted"/>
<keyword evidence="1" id="KW-0472">Membrane</keyword>
<sequence length="244" mass="25610">MNNTGVLLVNRSIQAPVWTPRILASVRTVSLDHPQVNTLSPQALNHPNALASSTFPPQALHHVLLQNLLYCSHPRRIASLAFAGPIAEPAELEARQTNALSSIQSLQSTVSPLVTQLNQAATSRKDPTAVVNQIQAAFQDATQSLNGATLAKTNNAAAIDASVIVIADIVVALGRFAFIDVDLTAKVDAFVSAFVSAVDKTSPGIGAKIGAAIPAIDVNLFVVLNLILSVKVLVLVDILGIIIL</sequence>
<name>A0AAD5YH10_9APHY</name>
<gene>
    <name evidence="2" type="ORF">NLI96_g7611</name>
</gene>
<protein>
    <submittedName>
        <fullName evidence="2">Uncharacterized protein</fullName>
    </submittedName>
</protein>
<evidence type="ECO:0000256" key="1">
    <source>
        <dbReference type="SAM" id="Phobius"/>
    </source>
</evidence>
<organism evidence="2 3">
    <name type="scientific">Meripilus lineatus</name>
    <dbReference type="NCBI Taxonomy" id="2056292"/>
    <lineage>
        <taxon>Eukaryota</taxon>
        <taxon>Fungi</taxon>
        <taxon>Dikarya</taxon>
        <taxon>Basidiomycota</taxon>
        <taxon>Agaricomycotina</taxon>
        <taxon>Agaricomycetes</taxon>
        <taxon>Polyporales</taxon>
        <taxon>Meripilaceae</taxon>
        <taxon>Meripilus</taxon>
    </lineage>
</organism>
<feature type="transmembrane region" description="Helical" evidence="1">
    <location>
        <begin position="220"/>
        <end position="243"/>
    </location>
</feature>
<evidence type="ECO:0000313" key="3">
    <source>
        <dbReference type="Proteomes" id="UP001212997"/>
    </source>
</evidence>
<keyword evidence="3" id="KW-1185">Reference proteome</keyword>
<keyword evidence="1" id="KW-1133">Transmembrane helix</keyword>
<evidence type="ECO:0000313" key="2">
    <source>
        <dbReference type="EMBL" id="KAJ3481505.1"/>
    </source>
</evidence>
<reference evidence="2" key="1">
    <citation type="submission" date="2022-07" db="EMBL/GenBank/DDBJ databases">
        <title>Genome Sequence of Physisporinus lineatus.</title>
        <authorList>
            <person name="Buettner E."/>
        </authorList>
    </citation>
    <scope>NUCLEOTIDE SEQUENCE</scope>
    <source>
        <strain evidence="2">VT162</strain>
    </source>
</reference>
<comment type="caution">
    <text evidence="2">The sequence shown here is derived from an EMBL/GenBank/DDBJ whole genome shotgun (WGS) entry which is preliminary data.</text>
</comment>
<dbReference type="AlphaFoldDB" id="A0AAD5YH10"/>
<dbReference type="EMBL" id="JANAWD010000318">
    <property type="protein sequence ID" value="KAJ3481505.1"/>
    <property type="molecule type" value="Genomic_DNA"/>
</dbReference>
<keyword evidence="1" id="KW-0812">Transmembrane</keyword>
<accession>A0AAD5YH10</accession>